<keyword evidence="2" id="KW-1185">Reference proteome</keyword>
<dbReference type="eggNOG" id="COG2094">
    <property type="taxonomic scope" value="Bacteria"/>
</dbReference>
<sequence length="60" mass="7071">MNHNQIIPTSFFQDAAIELAPKLLGKELVRQYPQGKITSLIIQWENTDSRQRTLVSRYRR</sequence>
<dbReference type="OrthoDB" id="9794313at2"/>
<dbReference type="AlphaFoldDB" id="K9YRQ4"/>
<organism evidence="1 2">
    <name type="scientific">Dactylococcopsis salina (strain PCC 8305)</name>
    <name type="common">Myxobactron salinum</name>
    <dbReference type="NCBI Taxonomy" id="13035"/>
    <lineage>
        <taxon>Bacteria</taxon>
        <taxon>Bacillati</taxon>
        <taxon>Cyanobacteriota</taxon>
        <taxon>Cyanophyceae</taxon>
        <taxon>Nodosilineales</taxon>
        <taxon>Cymatolegaceae</taxon>
        <taxon>Dactylococcopsis</taxon>
    </lineage>
</organism>
<dbReference type="EMBL" id="CP003944">
    <property type="protein sequence ID" value="AFZ49564.1"/>
    <property type="molecule type" value="Genomic_DNA"/>
</dbReference>
<dbReference type="Gene3D" id="3.10.300.10">
    <property type="entry name" value="Methylpurine-DNA glycosylase (MPG)"/>
    <property type="match status" value="1"/>
</dbReference>
<dbReference type="KEGG" id="dsl:Dacsa_0816"/>
<dbReference type="InterPro" id="IPR036995">
    <property type="entry name" value="MPG_sf"/>
</dbReference>
<dbReference type="RefSeq" id="WP_015228576.1">
    <property type="nucleotide sequence ID" value="NC_019780.1"/>
</dbReference>
<evidence type="ECO:0000313" key="1">
    <source>
        <dbReference type="EMBL" id="AFZ49564.1"/>
    </source>
</evidence>
<dbReference type="STRING" id="13035.Dacsa_0816"/>
<dbReference type="HOGENOM" id="CLU_2933711_0_0_3"/>
<gene>
    <name evidence="1" type="ORF">Dacsa_0816</name>
</gene>
<dbReference type="GO" id="GO:0003905">
    <property type="term" value="F:alkylbase DNA N-glycosylase activity"/>
    <property type="evidence" value="ECO:0007669"/>
    <property type="project" value="InterPro"/>
</dbReference>
<dbReference type="GO" id="GO:0006284">
    <property type="term" value="P:base-excision repair"/>
    <property type="evidence" value="ECO:0007669"/>
    <property type="project" value="InterPro"/>
</dbReference>
<dbReference type="Proteomes" id="UP000010482">
    <property type="component" value="Chromosome"/>
</dbReference>
<dbReference type="GO" id="GO:0003677">
    <property type="term" value="F:DNA binding"/>
    <property type="evidence" value="ECO:0007669"/>
    <property type="project" value="InterPro"/>
</dbReference>
<proteinExistence type="predicted"/>
<reference evidence="1" key="1">
    <citation type="submission" date="2012-04" db="EMBL/GenBank/DDBJ databases">
        <title>Finished genome of Dactylococcopsis salina PCC 8305.</title>
        <authorList>
            <consortium name="US DOE Joint Genome Institute"/>
            <person name="Gugger M."/>
            <person name="Coursin T."/>
            <person name="Rippka R."/>
            <person name="Tandeau De Marsac N."/>
            <person name="Huntemann M."/>
            <person name="Wei C.-L."/>
            <person name="Han J."/>
            <person name="Detter J.C."/>
            <person name="Han C."/>
            <person name="Tapia R."/>
            <person name="Daligault H."/>
            <person name="Chen A."/>
            <person name="Krypides N."/>
            <person name="Mavromatis K."/>
            <person name="Markowitz V."/>
            <person name="Szeto E."/>
            <person name="Ivanova N."/>
            <person name="Ovchinnikova G."/>
            <person name="Pagani I."/>
            <person name="Pati A."/>
            <person name="Goodwin L."/>
            <person name="Peters L."/>
            <person name="Pitluck S."/>
            <person name="Woyke T."/>
            <person name="Kerfeld C."/>
        </authorList>
    </citation>
    <scope>NUCLEOTIDE SEQUENCE [LARGE SCALE GENOMIC DNA]</scope>
    <source>
        <strain evidence="1">PCC 8305</strain>
    </source>
</reference>
<name>K9YRQ4_DACS8</name>
<protein>
    <submittedName>
        <fullName evidence="1">3-methyladenine DNA glycosylase</fullName>
    </submittedName>
</protein>
<evidence type="ECO:0000313" key="2">
    <source>
        <dbReference type="Proteomes" id="UP000010482"/>
    </source>
</evidence>
<accession>K9YRQ4</accession>